<dbReference type="PANTHER" id="PTHR24305">
    <property type="entry name" value="CYTOCHROME P450"/>
    <property type="match status" value="1"/>
</dbReference>
<dbReference type="PRINTS" id="PR00463">
    <property type="entry name" value="EP450I"/>
</dbReference>
<dbReference type="EMBL" id="MU251390">
    <property type="protein sequence ID" value="KAG9237237.1"/>
    <property type="molecule type" value="Genomic_DNA"/>
</dbReference>
<sequence>MLHLLLSFSTPMLCLVGALLFAIFLVGQYLSGPLRSVPGPFLAKFTRAWYLWALWMGDFELRDIEYHRKYGAIWRVAPGEYSVDDPESAKTIYGHGSTFVKSPWYSAWAPPSLTSESLFSHRDPHYHALQRRKVSSFYSMSSLISHEPAVNDCISLLSARLSEIAKAGKTIDLQHYLRCYAFDVIGEITFGSRFGFLEQGEDKMGIFKALEERNAYGTYFGVFPAAHRIVFPSLPKTGGLSFLGDFTSRQISQRQEEPKSDQDEGPADMMTKVLRAHEADPEMTTFGDLVTTCRSNIGAGSDTTAISLSSIFYQLMKNPAVCEKLREEINLGLEQGRISSPITFKEAQSLIYLQAIIKESLRIHPATGLPLQRIVPPSVPLTIAGYPIPPGSSVGINSWVAHQNTAVFGSDAHLFRPERWLEFEEQGRGGEVEKYFMAFGLGSRTCIGKNISLLEISKLVPEMVRKFEFVLGEGVEEVGGEGRVRGLRGENRWFVKQLGFIVEVRRREK</sequence>
<dbReference type="InterPro" id="IPR001128">
    <property type="entry name" value="Cyt_P450"/>
</dbReference>
<dbReference type="PANTHER" id="PTHR24305:SF190">
    <property type="entry name" value="P450, PUTATIVE (EUROFUNG)-RELATED"/>
    <property type="match status" value="1"/>
</dbReference>
<comment type="similarity">
    <text evidence="5">Belongs to the cytochrome P450 family.</text>
</comment>
<feature type="binding site" description="axial binding residue" evidence="4">
    <location>
        <position position="446"/>
    </location>
    <ligand>
        <name>heme</name>
        <dbReference type="ChEBI" id="CHEBI:30413"/>
    </ligand>
    <ligandPart>
        <name>Fe</name>
        <dbReference type="ChEBI" id="CHEBI:18248"/>
    </ligandPart>
</feature>
<reference evidence="6" key="1">
    <citation type="journal article" date="2021" name="IMA Fungus">
        <title>Genomic characterization of three marine fungi, including Emericellopsis atlantica sp. nov. with signatures of a generalist lifestyle and marine biomass degradation.</title>
        <authorList>
            <person name="Hagestad O.C."/>
            <person name="Hou L."/>
            <person name="Andersen J.H."/>
            <person name="Hansen E.H."/>
            <person name="Altermark B."/>
            <person name="Li C."/>
            <person name="Kuhnert E."/>
            <person name="Cox R.J."/>
            <person name="Crous P.W."/>
            <person name="Spatafora J.W."/>
            <person name="Lail K."/>
            <person name="Amirebrahimi M."/>
            <person name="Lipzen A."/>
            <person name="Pangilinan J."/>
            <person name="Andreopoulos W."/>
            <person name="Hayes R.D."/>
            <person name="Ng V."/>
            <person name="Grigoriev I.V."/>
            <person name="Jackson S.A."/>
            <person name="Sutton T.D.S."/>
            <person name="Dobson A.D.W."/>
            <person name="Rama T."/>
        </authorList>
    </citation>
    <scope>NUCLEOTIDE SEQUENCE</scope>
    <source>
        <strain evidence="6">TRa018bII</strain>
    </source>
</reference>
<evidence type="ECO:0000313" key="7">
    <source>
        <dbReference type="Proteomes" id="UP000824998"/>
    </source>
</evidence>
<keyword evidence="7" id="KW-1185">Reference proteome</keyword>
<dbReference type="AlphaFoldDB" id="A0A9P8C8D0"/>
<dbReference type="InterPro" id="IPR002401">
    <property type="entry name" value="Cyt_P450_E_grp-I"/>
</dbReference>
<dbReference type="GO" id="GO:0004497">
    <property type="term" value="F:monooxygenase activity"/>
    <property type="evidence" value="ECO:0007669"/>
    <property type="project" value="UniProtKB-KW"/>
</dbReference>
<dbReference type="GO" id="GO:0020037">
    <property type="term" value="F:heme binding"/>
    <property type="evidence" value="ECO:0007669"/>
    <property type="project" value="InterPro"/>
</dbReference>
<gene>
    <name evidence="6" type="ORF">BJ875DRAFT_521080</name>
</gene>
<comment type="caution">
    <text evidence="6">The sequence shown here is derived from an EMBL/GenBank/DDBJ whole genome shotgun (WGS) entry which is preliminary data.</text>
</comment>
<evidence type="ECO:0000256" key="1">
    <source>
        <dbReference type="ARBA" id="ARBA00001971"/>
    </source>
</evidence>
<dbReference type="Pfam" id="PF00067">
    <property type="entry name" value="p450"/>
    <property type="match status" value="1"/>
</dbReference>
<dbReference type="GO" id="GO:0005506">
    <property type="term" value="F:iron ion binding"/>
    <property type="evidence" value="ECO:0007669"/>
    <property type="project" value="InterPro"/>
</dbReference>
<evidence type="ECO:0000256" key="3">
    <source>
        <dbReference type="ARBA" id="ARBA00023004"/>
    </source>
</evidence>
<dbReference type="SUPFAM" id="SSF48264">
    <property type="entry name" value="Cytochrome P450"/>
    <property type="match status" value="1"/>
</dbReference>
<keyword evidence="3 4" id="KW-0408">Iron</keyword>
<evidence type="ECO:0000256" key="5">
    <source>
        <dbReference type="RuleBase" id="RU000461"/>
    </source>
</evidence>
<proteinExistence type="inferred from homology"/>
<evidence type="ECO:0000256" key="2">
    <source>
        <dbReference type="ARBA" id="ARBA00022723"/>
    </source>
</evidence>
<organism evidence="6 7">
    <name type="scientific">Amylocarpus encephaloides</name>
    <dbReference type="NCBI Taxonomy" id="45428"/>
    <lineage>
        <taxon>Eukaryota</taxon>
        <taxon>Fungi</taxon>
        <taxon>Dikarya</taxon>
        <taxon>Ascomycota</taxon>
        <taxon>Pezizomycotina</taxon>
        <taxon>Leotiomycetes</taxon>
        <taxon>Helotiales</taxon>
        <taxon>Helotiales incertae sedis</taxon>
        <taxon>Amylocarpus</taxon>
    </lineage>
</organism>
<evidence type="ECO:0000313" key="6">
    <source>
        <dbReference type="EMBL" id="KAG9237237.1"/>
    </source>
</evidence>
<dbReference type="CDD" id="cd11060">
    <property type="entry name" value="CYP57A1-like"/>
    <property type="match status" value="1"/>
</dbReference>
<dbReference type="GO" id="GO:0016705">
    <property type="term" value="F:oxidoreductase activity, acting on paired donors, with incorporation or reduction of molecular oxygen"/>
    <property type="evidence" value="ECO:0007669"/>
    <property type="project" value="InterPro"/>
</dbReference>
<dbReference type="InterPro" id="IPR050121">
    <property type="entry name" value="Cytochrome_P450_monoxygenase"/>
</dbReference>
<dbReference type="InterPro" id="IPR036396">
    <property type="entry name" value="Cyt_P450_sf"/>
</dbReference>
<dbReference type="PROSITE" id="PS00086">
    <property type="entry name" value="CYTOCHROME_P450"/>
    <property type="match status" value="1"/>
</dbReference>
<keyword evidence="5" id="KW-0560">Oxidoreductase</keyword>
<dbReference type="InterPro" id="IPR017972">
    <property type="entry name" value="Cyt_P450_CS"/>
</dbReference>
<keyword evidence="2 4" id="KW-0479">Metal-binding</keyword>
<dbReference type="PRINTS" id="PR00385">
    <property type="entry name" value="P450"/>
</dbReference>
<keyword evidence="4 5" id="KW-0349">Heme</keyword>
<dbReference type="OrthoDB" id="3934656at2759"/>
<dbReference type="Gene3D" id="1.10.630.10">
    <property type="entry name" value="Cytochrome P450"/>
    <property type="match status" value="1"/>
</dbReference>
<keyword evidence="5" id="KW-0503">Monooxygenase</keyword>
<name>A0A9P8C8D0_9HELO</name>
<evidence type="ECO:0000256" key="4">
    <source>
        <dbReference type="PIRSR" id="PIRSR602401-1"/>
    </source>
</evidence>
<dbReference type="Proteomes" id="UP000824998">
    <property type="component" value="Unassembled WGS sequence"/>
</dbReference>
<protein>
    <submittedName>
        <fullName evidence="6">Cytochrome P450</fullName>
    </submittedName>
</protein>
<dbReference type="FunFam" id="1.10.630.10:FF:000050">
    <property type="entry name" value="Cytochrome P450 monooxygenase"/>
    <property type="match status" value="1"/>
</dbReference>
<comment type="cofactor">
    <cofactor evidence="1 4">
        <name>heme</name>
        <dbReference type="ChEBI" id="CHEBI:30413"/>
    </cofactor>
</comment>
<accession>A0A9P8C8D0</accession>